<organism evidence="1 2">
    <name type="scientific">Zea mays</name>
    <name type="common">Maize</name>
    <dbReference type="NCBI Taxonomy" id="4577"/>
    <lineage>
        <taxon>Eukaryota</taxon>
        <taxon>Viridiplantae</taxon>
        <taxon>Streptophyta</taxon>
        <taxon>Embryophyta</taxon>
        <taxon>Tracheophyta</taxon>
        <taxon>Spermatophyta</taxon>
        <taxon>Magnoliopsida</taxon>
        <taxon>Liliopsida</taxon>
        <taxon>Poales</taxon>
        <taxon>Poaceae</taxon>
        <taxon>PACMAD clade</taxon>
        <taxon>Panicoideae</taxon>
        <taxon>Andropogonodae</taxon>
        <taxon>Andropogoneae</taxon>
        <taxon>Tripsacinae</taxon>
        <taxon>Zea</taxon>
    </lineage>
</organism>
<proteinExistence type="predicted"/>
<dbReference type="Gramene" id="Zm00001eb396220_T001">
    <property type="protein sequence ID" value="Zm00001eb396220_P001"/>
    <property type="gene ID" value="Zm00001eb396220"/>
</dbReference>
<dbReference type="AlphaFoldDB" id="A0A804R828"/>
<reference evidence="1" key="3">
    <citation type="submission" date="2021-05" db="UniProtKB">
        <authorList>
            <consortium name="EnsemblPlants"/>
        </authorList>
    </citation>
    <scope>IDENTIFICATION</scope>
    <source>
        <strain evidence="1">cv. B73</strain>
    </source>
</reference>
<dbReference type="Proteomes" id="UP000007305">
    <property type="component" value="Chromosome 9"/>
</dbReference>
<reference evidence="2" key="1">
    <citation type="journal article" date="2009" name="Science">
        <title>The B73 maize genome: complexity, diversity, and dynamics.</title>
        <authorList>
            <person name="Schnable P.S."/>
            <person name="Ware D."/>
            <person name="Fulton R.S."/>
            <person name="Stein J.C."/>
            <person name="Wei F."/>
            <person name="Pasternak S."/>
            <person name="Liang C."/>
            <person name="Zhang J."/>
            <person name="Fulton L."/>
            <person name="Graves T.A."/>
            <person name="Minx P."/>
            <person name="Reily A.D."/>
            <person name="Courtney L."/>
            <person name="Kruchowski S.S."/>
            <person name="Tomlinson C."/>
            <person name="Strong C."/>
            <person name="Delehaunty K."/>
            <person name="Fronick C."/>
            <person name="Courtney B."/>
            <person name="Rock S.M."/>
            <person name="Belter E."/>
            <person name="Du F."/>
            <person name="Kim K."/>
            <person name="Abbott R.M."/>
            <person name="Cotton M."/>
            <person name="Levy A."/>
            <person name="Marchetto P."/>
            <person name="Ochoa K."/>
            <person name="Jackson S.M."/>
            <person name="Gillam B."/>
            <person name="Chen W."/>
            <person name="Yan L."/>
            <person name="Higginbotham J."/>
            <person name="Cardenas M."/>
            <person name="Waligorski J."/>
            <person name="Applebaum E."/>
            <person name="Phelps L."/>
            <person name="Falcone J."/>
            <person name="Kanchi K."/>
            <person name="Thane T."/>
            <person name="Scimone A."/>
            <person name="Thane N."/>
            <person name="Henke J."/>
            <person name="Wang T."/>
            <person name="Ruppert J."/>
            <person name="Shah N."/>
            <person name="Rotter K."/>
            <person name="Hodges J."/>
            <person name="Ingenthron E."/>
            <person name="Cordes M."/>
            <person name="Kohlberg S."/>
            <person name="Sgro J."/>
            <person name="Delgado B."/>
            <person name="Mead K."/>
            <person name="Chinwalla A."/>
            <person name="Leonard S."/>
            <person name="Crouse K."/>
            <person name="Collura K."/>
            <person name="Kudrna D."/>
            <person name="Currie J."/>
            <person name="He R."/>
            <person name="Angelova A."/>
            <person name="Rajasekar S."/>
            <person name="Mueller T."/>
            <person name="Lomeli R."/>
            <person name="Scara G."/>
            <person name="Ko A."/>
            <person name="Delaney K."/>
            <person name="Wissotski M."/>
            <person name="Lopez G."/>
            <person name="Campos D."/>
            <person name="Braidotti M."/>
            <person name="Ashley E."/>
            <person name="Golser W."/>
            <person name="Kim H."/>
            <person name="Lee S."/>
            <person name="Lin J."/>
            <person name="Dujmic Z."/>
            <person name="Kim W."/>
            <person name="Talag J."/>
            <person name="Zuccolo A."/>
            <person name="Fan C."/>
            <person name="Sebastian A."/>
            <person name="Kramer M."/>
            <person name="Spiegel L."/>
            <person name="Nascimento L."/>
            <person name="Zutavern T."/>
            <person name="Miller B."/>
            <person name="Ambroise C."/>
            <person name="Muller S."/>
            <person name="Spooner W."/>
            <person name="Narechania A."/>
            <person name="Ren L."/>
            <person name="Wei S."/>
            <person name="Kumari S."/>
            <person name="Faga B."/>
            <person name="Levy M.J."/>
            <person name="McMahan L."/>
            <person name="Van Buren P."/>
            <person name="Vaughn M.W."/>
            <person name="Ying K."/>
            <person name="Yeh C.-T."/>
            <person name="Emrich S.J."/>
            <person name="Jia Y."/>
            <person name="Kalyanaraman A."/>
            <person name="Hsia A.-P."/>
            <person name="Barbazuk W.B."/>
            <person name="Baucom R.S."/>
            <person name="Brutnell T.P."/>
            <person name="Carpita N.C."/>
            <person name="Chaparro C."/>
            <person name="Chia J.-M."/>
            <person name="Deragon J.-M."/>
            <person name="Estill J.C."/>
            <person name="Fu Y."/>
            <person name="Jeddeloh J.A."/>
            <person name="Han Y."/>
            <person name="Lee H."/>
            <person name="Li P."/>
            <person name="Lisch D.R."/>
            <person name="Liu S."/>
            <person name="Liu Z."/>
            <person name="Nagel D.H."/>
            <person name="McCann M.C."/>
            <person name="SanMiguel P."/>
            <person name="Myers A.M."/>
            <person name="Nettleton D."/>
            <person name="Nguyen J."/>
            <person name="Penning B.W."/>
            <person name="Ponnala L."/>
            <person name="Schneider K.L."/>
            <person name="Schwartz D.C."/>
            <person name="Sharma A."/>
            <person name="Soderlund C."/>
            <person name="Springer N.M."/>
            <person name="Sun Q."/>
            <person name="Wang H."/>
            <person name="Waterman M."/>
            <person name="Westerman R."/>
            <person name="Wolfgruber T.K."/>
            <person name="Yang L."/>
            <person name="Yu Y."/>
            <person name="Zhang L."/>
            <person name="Zhou S."/>
            <person name="Zhu Q."/>
            <person name="Bennetzen J.L."/>
            <person name="Dawe R.K."/>
            <person name="Jiang J."/>
            <person name="Jiang N."/>
            <person name="Presting G.G."/>
            <person name="Wessler S.R."/>
            <person name="Aluru S."/>
            <person name="Martienssen R.A."/>
            <person name="Clifton S.W."/>
            <person name="McCombie W.R."/>
            <person name="Wing R.A."/>
            <person name="Wilson R.K."/>
        </authorList>
    </citation>
    <scope>NUCLEOTIDE SEQUENCE [LARGE SCALE GENOMIC DNA]</scope>
    <source>
        <strain evidence="2">cv. B73</strain>
    </source>
</reference>
<dbReference type="EnsemblPlants" id="Zm00001eb396220_T001">
    <property type="protein sequence ID" value="Zm00001eb396220_P001"/>
    <property type="gene ID" value="Zm00001eb396220"/>
</dbReference>
<accession>A0A804R828</accession>
<evidence type="ECO:0000313" key="2">
    <source>
        <dbReference type="Proteomes" id="UP000007305"/>
    </source>
</evidence>
<evidence type="ECO:0000313" key="1">
    <source>
        <dbReference type="EnsemblPlants" id="Zm00001eb396220_P001"/>
    </source>
</evidence>
<dbReference type="InParanoid" id="A0A804R828"/>
<reference evidence="1" key="2">
    <citation type="submission" date="2019-07" db="EMBL/GenBank/DDBJ databases">
        <authorList>
            <person name="Seetharam A."/>
            <person name="Woodhouse M."/>
            <person name="Cannon E."/>
        </authorList>
    </citation>
    <scope>NUCLEOTIDE SEQUENCE [LARGE SCALE GENOMIC DNA]</scope>
    <source>
        <strain evidence="1">cv. B73</strain>
    </source>
</reference>
<sequence>MIKKFILEAPSDVEILDSPTNHKKRKLLHVLDNSERMIGFGKLPKYHEDPTAEELTKTLDCWPSMNYYITACKYVLMPWKFNGCYALFVIDHVLDQCHDVDVANPLREGTKKTGLPLSGRDVDVLKIRNILRETYTVKIARHETGLGHGRVKRAMRWICGQ</sequence>
<name>A0A804R828_MAIZE</name>
<protein>
    <submittedName>
        <fullName evidence="1">Uncharacterized protein</fullName>
    </submittedName>
</protein>
<keyword evidence="2" id="KW-1185">Reference proteome</keyword>